<dbReference type="InterPro" id="IPR010920">
    <property type="entry name" value="LSM_dom_sf"/>
</dbReference>
<keyword evidence="5 6" id="KW-0687">Ribonucleoprotein</keyword>
<keyword evidence="3 6" id="KW-0507">mRNA processing</keyword>
<dbReference type="Proteomes" id="UP000030764">
    <property type="component" value="Unassembled WGS sequence"/>
</dbReference>
<dbReference type="Gene3D" id="2.30.30.100">
    <property type="match status" value="1"/>
</dbReference>
<keyword evidence="4 6" id="KW-0694">RNA-binding</keyword>
<dbReference type="PROSITE" id="PS52002">
    <property type="entry name" value="SM"/>
    <property type="match status" value="1"/>
</dbReference>
<protein>
    <recommendedName>
        <fullName evidence="6">U6 snRNA-associated Sm-like protein LSm1</fullName>
    </recommendedName>
</protein>
<comment type="function">
    <text evidence="6">Probably involved with other LSm subunits in the general process of degradation of mRNAs.</text>
</comment>
<evidence type="ECO:0000313" key="8">
    <source>
        <dbReference type="EMBL" id="KFD57349.1"/>
    </source>
</evidence>
<evidence type="ECO:0000313" key="9">
    <source>
        <dbReference type="EMBL" id="KFD72736.1"/>
    </source>
</evidence>
<reference evidence="9 10" key="1">
    <citation type="journal article" date="2014" name="Nat. Genet.">
        <title>Genome and transcriptome of the porcine whipworm Trichuris suis.</title>
        <authorList>
            <person name="Jex A.R."/>
            <person name="Nejsum P."/>
            <person name="Schwarz E.M."/>
            <person name="Hu L."/>
            <person name="Young N.D."/>
            <person name="Hall R.S."/>
            <person name="Korhonen P.K."/>
            <person name="Liao S."/>
            <person name="Thamsborg S."/>
            <person name="Xia J."/>
            <person name="Xu P."/>
            <person name="Wang S."/>
            <person name="Scheerlinck J.P."/>
            <person name="Hofmann A."/>
            <person name="Sternberg P.W."/>
            <person name="Wang J."/>
            <person name="Gasser R.B."/>
        </authorList>
    </citation>
    <scope>NUCLEOTIDE SEQUENCE [LARGE SCALE GENOMIC DNA]</scope>
    <source>
        <strain evidence="9">DCEP-RM93F</strain>
        <strain evidence="8">DCEP-RM93M</strain>
    </source>
</reference>
<comment type="subcellular location">
    <subcellularLocation>
        <location evidence="6">Cytoplasm</location>
    </subcellularLocation>
    <subcellularLocation>
        <location evidence="6">Cytoplasm</location>
        <location evidence="6">P-body</location>
    </subcellularLocation>
</comment>
<dbReference type="InterPro" id="IPR047575">
    <property type="entry name" value="Sm"/>
</dbReference>
<dbReference type="GO" id="GO:1990904">
    <property type="term" value="C:ribonucleoprotein complex"/>
    <property type="evidence" value="ECO:0007669"/>
    <property type="project" value="UniProtKB-KW"/>
</dbReference>
<comment type="subunit">
    <text evidence="6">LSm subunits form a heteromer with a donut shape.</text>
</comment>
<keyword evidence="2 6" id="KW-0963">Cytoplasm</keyword>
<dbReference type="PANTHER" id="PTHR15588:SF8">
    <property type="entry name" value="U6 SNRNA-ASSOCIATED SM-LIKE PROTEIN LSM1"/>
    <property type="match status" value="1"/>
</dbReference>
<feature type="domain" description="Sm" evidence="7">
    <location>
        <begin position="88"/>
        <end position="163"/>
    </location>
</feature>
<gene>
    <name evidence="6" type="primary">LSM1</name>
    <name evidence="8" type="ORF">M513_01860</name>
    <name evidence="9" type="ORF">M514_01860</name>
</gene>
<evidence type="ECO:0000313" key="10">
    <source>
        <dbReference type="Proteomes" id="UP000030764"/>
    </source>
</evidence>
<dbReference type="GO" id="GO:0000290">
    <property type="term" value="P:deadenylation-dependent decapping of nuclear-transcribed mRNA"/>
    <property type="evidence" value="ECO:0007669"/>
    <property type="project" value="TreeGrafter"/>
</dbReference>
<name>A0A085NTE0_9BILA</name>
<dbReference type="GO" id="GO:0000932">
    <property type="term" value="C:P-body"/>
    <property type="evidence" value="ECO:0007669"/>
    <property type="project" value="UniProtKB-SubCell"/>
</dbReference>
<dbReference type="InterPro" id="IPR001163">
    <property type="entry name" value="Sm_dom_euk/arc"/>
</dbReference>
<dbReference type="EMBL" id="KL367476">
    <property type="protein sequence ID" value="KFD72736.1"/>
    <property type="molecule type" value="Genomic_DNA"/>
</dbReference>
<evidence type="ECO:0000256" key="3">
    <source>
        <dbReference type="ARBA" id="ARBA00022664"/>
    </source>
</evidence>
<evidence type="ECO:0000256" key="4">
    <source>
        <dbReference type="ARBA" id="ARBA00022884"/>
    </source>
</evidence>
<evidence type="ECO:0000256" key="5">
    <source>
        <dbReference type="ARBA" id="ARBA00023274"/>
    </source>
</evidence>
<sequence length="215" mass="24059">MATTQDIVKYSKLKRRYSIWICVARHIGIVLHRKVSAKVKACSGDTLFSLSFKMVNGKSPQTSAARAEDVGKKSSQVEVSCTNLPSLFGAATLLDDLDKRLMVWLRDGRSTIGYLRCTDPFANLVLEDAVERIFVGKNYADIPLGLFIIRGENVLLSAELDPEKSDDEGLCRVSIEELLEMQRQEQLIRKQKEQALRHGLKHRGEFGLSDSMNGS</sequence>
<dbReference type="EMBL" id="KL363189">
    <property type="protein sequence ID" value="KFD57349.1"/>
    <property type="molecule type" value="Genomic_DNA"/>
</dbReference>
<dbReference type="InterPro" id="IPR044642">
    <property type="entry name" value="PTHR15588"/>
</dbReference>
<dbReference type="AlphaFoldDB" id="A0A085NTE0"/>
<dbReference type="InterPro" id="IPR034104">
    <property type="entry name" value="Lsm1"/>
</dbReference>
<dbReference type="GO" id="GO:0006397">
    <property type="term" value="P:mRNA processing"/>
    <property type="evidence" value="ECO:0007669"/>
    <property type="project" value="UniProtKB-UniRule"/>
</dbReference>
<dbReference type="SMART" id="SM00651">
    <property type="entry name" value="Sm"/>
    <property type="match status" value="1"/>
</dbReference>
<evidence type="ECO:0000256" key="1">
    <source>
        <dbReference type="ARBA" id="ARBA00006850"/>
    </source>
</evidence>
<dbReference type="Proteomes" id="UP000030758">
    <property type="component" value="Unassembled WGS sequence"/>
</dbReference>
<dbReference type="CDD" id="cd01728">
    <property type="entry name" value="LSm1"/>
    <property type="match status" value="1"/>
</dbReference>
<dbReference type="SUPFAM" id="SSF50182">
    <property type="entry name" value="Sm-like ribonucleoproteins"/>
    <property type="match status" value="1"/>
</dbReference>
<proteinExistence type="inferred from homology"/>
<accession>A0A085NTE0</accession>
<evidence type="ECO:0000256" key="2">
    <source>
        <dbReference type="ARBA" id="ARBA00022490"/>
    </source>
</evidence>
<dbReference type="PANTHER" id="PTHR15588">
    <property type="entry name" value="LSM1"/>
    <property type="match status" value="1"/>
</dbReference>
<evidence type="ECO:0000259" key="7">
    <source>
        <dbReference type="PROSITE" id="PS52002"/>
    </source>
</evidence>
<comment type="similarity">
    <text evidence="1 6">Belongs to the snRNP Sm proteins family.</text>
</comment>
<keyword evidence="10" id="KW-1185">Reference proteome</keyword>
<dbReference type="GO" id="GO:0003729">
    <property type="term" value="F:mRNA binding"/>
    <property type="evidence" value="ECO:0007669"/>
    <property type="project" value="TreeGrafter"/>
</dbReference>
<dbReference type="Pfam" id="PF01423">
    <property type="entry name" value="LSM"/>
    <property type="match status" value="1"/>
</dbReference>
<evidence type="ECO:0000256" key="6">
    <source>
        <dbReference type="RuleBase" id="RU365047"/>
    </source>
</evidence>
<organism evidence="9">
    <name type="scientific">Trichuris suis</name>
    <name type="common">pig whipworm</name>
    <dbReference type="NCBI Taxonomy" id="68888"/>
    <lineage>
        <taxon>Eukaryota</taxon>
        <taxon>Metazoa</taxon>
        <taxon>Ecdysozoa</taxon>
        <taxon>Nematoda</taxon>
        <taxon>Enoplea</taxon>
        <taxon>Dorylaimia</taxon>
        <taxon>Trichinellida</taxon>
        <taxon>Trichuridae</taxon>
        <taxon>Trichuris</taxon>
    </lineage>
</organism>
<dbReference type="GO" id="GO:1990726">
    <property type="term" value="C:Lsm1-7-Pat1 complex"/>
    <property type="evidence" value="ECO:0007669"/>
    <property type="project" value="TreeGrafter"/>
</dbReference>